<keyword evidence="3" id="KW-1185">Reference proteome</keyword>
<dbReference type="OrthoDB" id="9757917at2"/>
<dbReference type="EMBL" id="RBZO01000010">
    <property type="protein sequence ID" value="RKQ16032.1"/>
    <property type="molecule type" value="Genomic_DNA"/>
</dbReference>
<accession>A0A494Z0L0</accession>
<dbReference type="InterPro" id="IPR011335">
    <property type="entry name" value="Restrct_endonuc-II-like"/>
</dbReference>
<protein>
    <submittedName>
        <fullName evidence="2">DUF559 domain-containing protein</fullName>
    </submittedName>
</protein>
<evidence type="ECO:0000259" key="1">
    <source>
        <dbReference type="Pfam" id="PF04480"/>
    </source>
</evidence>
<sequence length="168" mass="20236">MSDEVKSKHFNNIILKTAKTRRKNQTPSWNSGKTGVYTEETLDKIRAATLKQMEDQVFQKTNIERILENYLQEIKVDYQYSFILEKRQFDFVLKEFNIIIECDGDYWHANPKFYPKPANWQIERIKIDKVKNEIAKKNGYRIIRFWEDDILNNFENVRRIIHDLLATT</sequence>
<evidence type="ECO:0000313" key="3">
    <source>
        <dbReference type="Proteomes" id="UP000281813"/>
    </source>
</evidence>
<dbReference type="Proteomes" id="UP000281813">
    <property type="component" value="Unassembled WGS sequence"/>
</dbReference>
<dbReference type="SUPFAM" id="SSF52980">
    <property type="entry name" value="Restriction endonuclease-like"/>
    <property type="match status" value="1"/>
</dbReference>
<evidence type="ECO:0000313" key="2">
    <source>
        <dbReference type="EMBL" id="RKQ16032.1"/>
    </source>
</evidence>
<comment type="caution">
    <text evidence="2">The sequence shown here is derived from an EMBL/GenBank/DDBJ whole genome shotgun (WGS) entry which is preliminary data.</text>
</comment>
<dbReference type="AlphaFoldDB" id="A0A494Z0L0"/>
<dbReference type="Gene3D" id="3.40.960.10">
    <property type="entry name" value="VSR Endonuclease"/>
    <property type="match status" value="1"/>
</dbReference>
<dbReference type="RefSeq" id="WP_121130444.1">
    <property type="nucleotide sequence ID" value="NZ_JBHUFK010000026.1"/>
</dbReference>
<gene>
    <name evidence="2" type="ORF">D8M05_07985</name>
</gene>
<reference evidence="2 3" key="1">
    <citation type="journal article" date="2015" name="Antonie Van Leeuwenhoek">
        <title>Oceanobacillus bengalensis sp. nov., a bacterium isolated from seawater of the Bay of Bengal.</title>
        <authorList>
            <person name="Yongchang O."/>
            <person name="Xiang W."/>
            <person name="Wang G."/>
        </authorList>
    </citation>
    <scope>NUCLEOTIDE SEQUENCE [LARGE SCALE GENOMIC DNA]</scope>
    <source>
        <strain evidence="2 3">MCCC 1K00260</strain>
    </source>
</reference>
<dbReference type="Pfam" id="PF04480">
    <property type="entry name" value="DUF559"/>
    <property type="match status" value="1"/>
</dbReference>
<dbReference type="InterPro" id="IPR007569">
    <property type="entry name" value="DUF559"/>
</dbReference>
<feature type="domain" description="DUF559" evidence="1">
    <location>
        <begin position="61"/>
        <end position="163"/>
    </location>
</feature>
<name>A0A494Z0L0_9BACI</name>
<proteinExistence type="predicted"/>
<organism evidence="2 3">
    <name type="scientific">Oceanobacillus bengalensis</name>
    <dbReference type="NCBI Taxonomy" id="1435466"/>
    <lineage>
        <taxon>Bacteria</taxon>
        <taxon>Bacillati</taxon>
        <taxon>Bacillota</taxon>
        <taxon>Bacilli</taxon>
        <taxon>Bacillales</taxon>
        <taxon>Bacillaceae</taxon>
        <taxon>Oceanobacillus</taxon>
    </lineage>
</organism>